<accession>A0A183DJ82</accession>
<dbReference type="AlphaFoldDB" id="A0A183DJ82"/>
<reference evidence="4" key="1">
    <citation type="submission" date="2016-06" db="UniProtKB">
        <authorList>
            <consortium name="WormBaseParasite"/>
        </authorList>
    </citation>
    <scope>IDENTIFICATION</scope>
</reference>
<proteinExistence type="predicted"/>
<keyword evidence="3" id="KW-1185">Reference proteome</keyword>
<dbReference type="Proteomes" id="UP000271098">
    <property type="component" value="Unassembled WGS sequence"/>
</dbReference>
<dbReference type="WBParaSite" id="GPUH_0000878301-mRNA-1">
    <property type="protein sequence ID" value="GPUH_0000878301-mRNA-1"/>
    <property type="gene ID" value="GPUH_0000878301"/>
</dbReference>
<evidence type="ECO:0000313" key="2">
    <source>
        <dbReference type="EMBL" id="VDK65073.1"/>
    </source>
</evidence>
<sequence>MAIDATGCFADEWYEMMSAASPSNSKADRGEASVSPSNQLGARGGLERFDLEPDSAADIEALEQSLTALLDDFRSGRMSARHRCLNFPLIYTLSSKKPVTVAEDRLKMMRKARQEMEDLTAFHVKLHKMQAPNFSTFRQAIFLEKICCAFYCWS</sequence>
<dbReference type="EMBL" id="UYRT01026455">
    <property type="protein sequence ID" value="VDK65073.1"/>
    <property type="molecule type" value="Genomic_DNA"/>
</dbReference>
<gene>
    <name evidence="2" type="ORF">GPUH_LOCUS8767</name>
</gene>
<protein>
    <submittedName>
        <fullName evidence="2 4">Uncharacterized protein</fullName>
    </submittedName>
</protein>
<name>A0A183DJ82_9BILA</name>
<dbReference type="OrthoDB" id="9977011at2759"/>
<feature type="region of interest" description="Disordered" evidence="1">
    <location>
        <begin position="21"/>
        <end position="44"/>
    </location>
</feature>
<evidence type="ECO:0000313" key="4">
    <source>
        <dbReference type="WBParaSite" id="GPUH_0000878301-mRNA-1"/>
    </source>
</evidence>
<evidence type="ECO:0000313" key="3">
    <source>
        <dbReference type="Proteomes" id="UP000271098"/>
    </source>
</evidence>
<reference evidence="2 3" key="2">
    <citation type="submission" date="2018-11" db="EMBL/GenBank/DDBJ databases">
        <authorList>
            <consortium name="Pathogen Informatics"/>
        </authorList>
    </citation>
    <scope>NUCLEOTIDE SEQUENCE [LARGE SCALE GENOMIC DNA]</scope>
</reference>
<evidence type="ECO:0000256" key="1">
    <source>
        <dbReference type="SAM" id="MobiDB-lite"/>
    </source>
</evidence>
<organism evidence="4">
    <name type="scientific">Gongylonema pulchrum</name>
    <dbReference type="NCBI Taxonomy" id="637853"/>
    <lineage>
        <taxon>Eukaryota</taxon>
        <taxon>Metazoa</taxon>
        <taxon>Ecdysozoa</taxon>
        <taxon>Nematoda</taxon>
        <taxon>Chromadorea</taxon>
        <taxon>Rhabditida</taxon>
        <taxon>Spirurina</taxon>
        <taxon>Spiruromorpha</taxon>
        <taxon>Spiruroidea</taxon>
        <taxon>Gongylonematidae</taxon>
        <taxon>Gongylonema</taxon>
    </lineage>
</organism>